<dbReference type="Proteomes" id="UP001500979">
    <property type="component" value="Unassembled WGS sequence"/>
</dbReference>
<accession>A0ABN3V9T8</accession>
<keyword evidence="2" id="KW-1185">Reference proteome</keyword>
<comment type="caution">
    <text evidence="1">The sequence shown here is derived from an EMBL/GenBank/DDBJ whole genome shotgun (WGS) entry which is preliminary data.</text>
</comment>
<evidence type="ECO:0000313" key="2">
    <source>
        <dbReference type="Proteomes" id="UP001500979"/>
    </source>
</evidence>
<reference evidence="1 2" key="1">
    <citation type="journal article" date="2019" name="Int. J. Syst. Evol. Microbiol.">
        <title>The Global Catalogue of Microorganisms (GCM) 10K type strain sequencing project: providing services to taxonomists for standard genome sequencing and annotation.</title>
        <authorList>
            <consortium name="The Broad Institute Genomics Platform"/>
            <consortium name="The Broad Institute Genome Sequencing Center for Infectious Disease"/>
            <person name="Wu L."/>
            <person name="Ma J."/>
        </authorList>
    </citation>
    <scope>NUCLEOTIDE SEQUENCE [LARGE SCALE GENOMIC DNA]</scope>
    <source>
        <strain evidence="1 2">JCM 9383</strain>
    </source>
</reference>
<dbReference type="EMBL" id="BAAAUX010000011">
    <property type="protein sequence ID" value="GAA2785670.1"/>
    <property type="molecule type" value="Genomic_DNA"/>
</dbReference>
<proteinExistence type="predicted"/>
<sequence length="84" mass="9565">MGSVSTFCRWTARCVGTSRSFVIEKIQADNGTEFATQFHWHVLDKRHRAHLHQAPHPGPLPEVRQRARGAFGDQAPVFWLIQSV</sequence>
<protein>
    <recommendedName>
        <fullName evidence="3">Integrase catalytic domain-containing protein</fullName>
    </recommendedName>
</protein>
<organism evidence="1 2">
    <name type="scientific">Saccharopolyspora taberi</name>
    <dbReference type="NCBI Taxonomy" id="60895"/>
    <lineage>
        <taxon>Bacteria</taxon>
        <taxon>Bacillati</taxon>
        <taxon>Actinomycetota</taxon>
        <taxon>Actinomycetes</taxon>
        <taxon>Pseudonocardiales</taxon>
        <taxon>Pseudonocardiaceae</taxon>
        <taxon>Saccharopolyspora</taxon>
    </lineage>
</organism>
<evidence type="ECO:0000313" key="1">
    <source>
        <dbReference type="EMBL" id="GAA2785670.1"/>
    </source>
</evidence>
<evidence type="ECO:0008006" key="3">
    <source>
        <dbReference type="Google" id="ProtNLM"/>
    </source>
</evidence>
<gene>
    <name evidence="1" type="ORF">GCM10010470_19820</name>
</gene>
<name>A0ABN3V9T8_9PSEU</name>